<evidence type="ECO:0000313" key="3">
    <source>
        <dbReference type="Proteomes" id="UP000002029"/>
    </source>
</evidence>
<organism evidence="2 3">
    <name type="scientific">Streptosporangium roseum (strain ATCC 12428 / DSM 43021 / JCM 3005 / KCTC 9067 / NCIMB 10171 / NRRL 2505 / NI 9100)</name>
    <dbReference type="NCBI Taxonomy" id="479432"/>
    <lineage>
        <taxon>Bacteria</taxon>
        <taxon>Bacillati</taxon>
        <taxon>Actinomycetota</taxon>
        <taxon>Actinomycetes</taxon>
        <taxon>Streptosporangiales</taxon>
        <taxon>Streptosporangiaceae</taxon>
        <taxon>Streptosporangium</taxon>
    </lineage>
</organism>
<reference evidence="2 3" key="1">
    <citation type="journal article" date="2010" name="Stand. Genomic Sci.">
        <title>Complete genome sequence of Streptosporangium roseum type strain (NI 9100).</title>
        <authorList>
            <person name="Nolan M."/>
            <person name="Sikorski J."/>
            <person name="Jando M."/>
            <person name="Lucas S."/>
            <person name="Lapidus A."/>
            <person name="Glavina Del Rio T."/>
            <person name="Chen F."/>
            <person name="Tice H."/>
            <person name="Pitluck S."/>
            <person name="Cheng J.F."/>
            <person name="Chertkov O."/>
            <person name="Sims D."/>
            <person name="Meincke L."/>
            <person name="Brettin T."/>
            <person name="Han C."/>
            <person name="Detter J.C."/>
            <person name="Bruce D."/>
            <person name="Goodwin L."/>
            <person name="Land M."/>
            <person name="Hauser L."/>
            <person name="Chang Y.J."/>
            <person name="Jeffries C.D."/>
            <person name="Ivanova N."/>
            <person name="Mavromatis K."/>
            <person name="Mikhailova N."/>
            <person name="Chen A."/>
            <person name="Palaniappan K."/>
            <person name="Chain P."/>
            <person name="Rohde M."/>
            <person name="Goker M."/>
            <person name="Bristow J."/>
            <person name="Eisen J.A."/>
            <person name="Markowitz V."/>
            <person name="Hugenholtz P."/>
            <person name="Kyrpides N.C."/>
            <person name="Klenk H.P."/>
        </authorList>
    </citation>
    <scope>NUCLEOTIDE SEQUENCE [LARGE SCALE GENOMIC DNA]</scope>
    <source>
        <strain evidence="3">ATCC 12428 / DSM 43021 / JCM 3005 / NI 9100</strain>
    </source>
</reference>
<keyword evidence="1" id="KW-0812">Transmembrane</keyword>
<sequence length="187" mass="20888">MASHSGALPARTGPIGSMNTDYHRIGVNAFLVIVLAHWAEHVTQAVQIYVMGWPVPEARGVLGLPFPWLVTSEWMHYGYALVMLAGLILLRKGFTGRARTWWNISLGIQAWHHLEHLLLLGQALTGLHLMGKPVPTSMIQLLVPRVELHLFYNAIVFAPMVVAMWLHRRPNETERAAMNCRCATVAA</sequence>
<feature type="transmembrane region" description="Helical" evidence="1">
    <location>
        <begin position="150"/>
        <end position="166"/>
    </location>
</feature>
<protein>
    <submittedName>
        <fullName evidence="2">Uncharacterized protein</fullName>
    </submittedName>
</protein>
<proteinExistence type="predicted"/>
<keyword evidence="1" id="KW-0472">Membrane</keyword>
<dbReference type="EMBL" id="CP001814">
    <property type="protein sequence ID" value="ACZ91705.1"/>
    <property type="molecule type" value="Genomic_DNA"/>
</dbReference>
<feature type="transmembrane region" description="Helical" evidence="1">
    <location>
        <begin position="74"/>
        <end position="90"/>
    </location>
</feature>
<keyword evidence="3" id="KW-1185">Reference proteome</keyword>
<dbReference type="KEGG" id="sro:Sros_9082"/>
<name>D2BAU1_STRRD</name>
<gene>
    <name evidence="2" type="ordered locus">Sros_9082</name>
</gene>
<dbReference type="STRING" id="479432.Sros_9082"/>
<dbReference type="AlphaFoldDB" id="D2BAU1"/>
<dbReference type="eggNOG" id="ENOG50301BZ">
    <property type="taxonomic scope" value="Bacteria"/>
</dbReference>
<dbReference type="OrthoDB" id="3619281at2"/>
<accession>D2BAU1</accession>
<dbReference type="Proteomes" id="UP000002029">
    <property type="component" value="Chromosome"/>
</dbReference>
<keyword evidence="1" id="KW-1133">Transmembrane helix</keyword>
<evidence type="ECO:0000256" key="1">
    <source>
        <dbReference type="SAM" id="Phobius"/>
    </source>
</evidence>
<dbReference type="HOGENOM" id="CLU_130269_0_0_11"/>
<evidence type="ECO:0000313" key="2">
    <source>
        <dbReference type="EMBL" id="ACZ91705.1"/>
    </source>
</evidence>